<dbReference type="InterPro" id="IPR036388">
    <property type="entry name" value="WH-like_DNA-bd_sf"/>
</dbReference>
<sequence>MRLEQVETFLAVVEYQSISLAAQKLYLGQSTVSHRLQLLEQELENRLFLRQRGLRHISLTAYGQAFLPIAHRWLALWRDTQRLKEKADYHVLTVGSVDIINNSTFVPFYQQLLVNSPHLRLDIRTHHSGEIYSLLENRTIDIGFVFGIKRYPDISSTPVFSEEMYLLCHADSDFHDGMSPEQLSPAQEIFIRWGADFEIWHDRYWANQRPLMRVNTGSMLEHYLNVPGRWSIVPMSCIRLLRHKQNLAWYTLQSPPPPFVCYQVTHRYPKPNYAAMINAFSQEVTRFAQGLH</sequence>
<evidence type="ECO:0000313" key="8">
    <source>
        <dbReference type="Proteomes" id="UP000036851"/>
    </source>
</evidence>
<keyword evidence="4" id="KW-0804">Transcription</keyword>
<dbReference type="PRINTS" id="PR00039">
    <property type="entry name" value="HTHLYSR"/>
</dbReference>
<keyword evidence="9" id="KW-1185">Reference proteome</keyword>
<evidence type="ECO:0000256" key="2">
    <source>
        <dbReference type="ARBA" id="ARBA00023015"/>
    </source>
</evidence>
<dbReference type="OrthoDB" id="9775392at2"/>
<evidence type="ECO:0000256" key="3">
    <source>
        <dbReference type="ARBA" id="ARBA00023125"/>
    </source>
</evidence>
<name>A0A0L7THC0_9GAMM</name>
<evidence type="ECO:0000313" key="6">
    <source>
        <dbReference type="EMBL" id="KOC90298.1"/>
    </source>
</evidence>
<dbReference type="InterPro" id="IPR000847">
    <property type="entry name" value="LysR_HTH_N"/>
</dbReference>
<accession>A0A0L7THC0</accession>
<keyword evidence="2" id="KW-0805">Transcription regulation</keyword>
<evidence type="ECO:0000313" key="7">
    <source>
        <dbReference type="EMBL" id="KOC94740.1"/>
    </source>
</evidence>
<dbReference type="Pfam" id="PF03466">
    <property type="entry name" value="LysR_substrate"/>
    <property type="match status" value="1"/>
</dbReference>
<organism evidence="7 8">
    <name type="scientific">Winslowiella iniecta</name>
    <dbReference type="NCBI Taxonomy" id="1560201"/>
    <lineage>
        <taxon>Bacteria</taxon>
        <taxon>Pseudomonadati</taxon>
        <taxon>Pseudomonadota</taxon>
        <taxon>Gammaproteobacteria</taxon>
        <taxon>Enterobacterales</taxon>
        <taxon>Erwiniaceae</taxon>
        <taxon>Winslowiella</taxon>
    </lineage>
</organism>
<dbReference type="PROSITE" id="PS50931">
    <property type="entry name" value="HTH_LYSR"/>
    <property type="match status" value="1"/>
</dbReference>
<gene>
    <name evidence="6" type="ORF">NG42_09530</name>
    <name evidence="7" type="ORF">NG43_02810</name>
</gene>
<dbReference type="Gene3D" id="1.10.10.10">
    <property type="entry name" value="Winged helix-like DNA-binding domain superfamily/Winged helix DNA-binding domain"/>
    <property type="match status" value="1"/>
</dbReference>
<evidence type="ECO:0000313" key="9">
    <source>
        <dbReference type="Proteomes" id="UP000037088"/>
    </source>
</evidence>
<dbReference type="SUPFAM" id="SSF46785">
    <property type="entry name" value="Winged helix' DNA-binding domain"/>
    <property type="match status" value="1"/>
</dbReference>
<dbReference type="InterPro" id="IPR005119">
    <property type="entry name" value="LysR_subst-bd"/>
</dbReference>
<dbReference type="EMBL" id="JRXF01000003">
    <property type="protein sequence ID" value="KOC94740.1"/>
    <property type="molecule type" value="Genomic_DNA"/>
</dbReference>
<dbReference type="GO" id="GO:0003700">
    <property type="term" value="F:DNA-binding transcription factor activity"/>
    <property type="evidence" value="ECO:0007669"/>
    <property type="project" value="InterPro"/>
</dbReference>
<evidence type="ECO:0000256" key="1">
    <source>
        <dbReference type="ARBA" id="ARBA00009437"/>
    </source>
</evidence>
<dbReference type="SUPFAM" id="SSF53850">
    <property type="entry name" value="Periplasmic binding protein-like II"/>
    <property type="match status" value="1"/>
</dbReference>
<protein>
    <recommendedName>
        <fullName evidence="5">HTH lysR-type domain-containing protein</fullName>
    </recommendedName>
</protein>
<dbReference type="PANTHER" id="PTHR30126:SF40">
    <property type="entry name" value="HTH-TYPE TRANSCRIPTIONAL REGULATOR GLTR"/>
    <property type="match status" value="1"/>
</dbReference>
<feature type="domain" description="HTH lysR-type" evidence="5">
    <location>
        <begin position="1"/>
        <end position="60"/>
    </location>
</feature>
<dbReference type="Pfam" id="PF00126">
    <property type="entry name" value="HTH_1"/>
    <property type="match status" value="1"/>
</dbReference>
<dbReference type="STRING" id="1560201.NG42_09530"/>
<dbReference type="GO" id="GO:0000976">
    <property type="term" value="F:transcription cis-regulatory region binding"/>
    <property type="evidence" value="ECO:0007669"/>
    <property type="project" value="TreeGrafter"/>
</dbReference>
<dbReference type="EMBL" id="JRXE01000011">
    <property type="protein sequence ID" value="KOC90298.1"/>
    <property type="molecule type" value="Genomic_DNA"/>
</dbReference>
<evidence type="ECO:0000256" key="4">
    <source>
        <dbReference type="ARBA" id="ARBA00023163"/>
    </source>
</evidence>
<dbReference type="PATRIC" id="fig|1560201.3.peg.2032"/>
<dbReference type="CDD" id="cd05466">
    <property type="entry name" value="PBP2_LTTR_substrate"/>
    <property type="match status" value="1"/>
</dbReference>
<proteinExistence type="inferred from homology"/>
<dbReference type="Proteomes" id="UP000036851">
    <property type="component" value="Unassembled WGS sequence"/>
</dbReference>
<comment type="caution">
    <text evidence="7">The sequence shown here is derived from an EMBL/GenBank/DDBJ whole genome shotgun (WGS) entry which is preliminary data.</text>
</comment>
<dbReference type="PANTHER" id="PTHR30126">
    <property type="entry name" value="HTH-TYPE TRANSCRIPTIONAL REGULATOR"/>
    <property type="match status" value="1"/>
</dbReference>
<dbReference type="InterPro" id="IPR036390">
    <property type="entry name" value="WH_DNA-bd_sf"/>
</dbReference>
<dbReference type="Proteomes" id="UP000037088">
    <property type="component" value="Unassembled WGS sequence"/>
</dbReference>
<evidence type="ECO:0000259" key="5">
    <source>
        <dbReference type="PROSITE" id="PS50931"/>
    </source>
</evidence>
<comment type="similarity">
    <text evidence="1">Belongs to the LysR transcriptional regulatory family.</text>
</comment>
<dbReference type="AlphaFoldDB" id="A0A0L7THC0"/>
<keyword evidence="3" id="KW-0238">DNA-binding</keyword>
<reference evidence="8 9" key="1">
    <citation type="journal article" date="2015" name="Int. J. Syst. Evol. Microbiol.">
        <title>Erwinia iniecta sp. nov., isolated from Russian wheat aphids (Diuraphis noxia).</title>
        <authorList>
            <person name="Campillo T."/>
            <person name="Luna E."/>
            <person name="Portier P."/>
            <person name="Fischer-Le Saux M."/>
            <person name="Lapitan N."/>
            <person name="Tisserat N.A."/>
            <person name="Leach J.E."/>
        </authorList>
    </citation>
    <scope>NUCLEOTIDE SEQUENCE [LARGE SCALE GENOMIC DNA]</scope>
    <source>
        <strain evidence="6 9">B120</strain>
        <strain evidence="7 8">B149</strain>
    </source>
</reference>
<dbReference type="Gene3D" id="3.40.190.290">
    <property type="match status" value="1"/>
</dbReference>
<dbReference type="RefSeq" id="WP_052899067.1">
    <property type="nucleotide sequence ID" value="NZ_JRXE01000011.1"/>
</dbReference>